<name>A0AAV4CLG8_9GAST</name>
<reference evidence="1 2" key="1">
    <citation type="journal article" date="2021" name="Elife">
        <title>Chloroplast acquisition without the gene transfer in kleptoplastic sea slugs, Plakobranchus ocellatus.</title>
        <authorList>
            <person name="Maeda T."/>
            <person name="Takahashi S."/>
            <person name="Yoshida T."/>
            <person name="Shimamura S."/>
            <person name="Takaki Y."/>
            <person name="Nagai Y."/>
            <person name="Toyoda A."/>
            <person name="Suzuki Y."/>
            <person name="Arimoto A."/>
            <person name="Ishii H."/>
            <person name="Satoh N."/>
            <person name="Nishiyama T."/>
            <person name="Hasebe M."/>
            <person name="Maruyama T."/>
            <person name="Minagawa J."/>
            <person name="Obokata J."/>
            <person name="Shigenobu S."/>
        </authorList>
    </citation>
    <scope>NUCLEOTIDE SEQUENCE [LARGE SCALE GENOMIC DNA]</scope>
</reference>
<organism evidence="1 2">
    <name type="scientific">Plakobranchus ocellatus</name>
    <dbReference type="NCBI Taxonomy" id="259542"/>
    <lineage>
        <taxon>Eukaryota</taxon>
        <taxon>Metazoa</taxon>
        <taxon>Spiralia</taxon>
        <taxon>Lophotrochozoa</taxon>
        <taxon>Mollusca</taxon>
        <taxon>Gastropoda</taxon>
        <taxon>Heterobranchia</taxon>
        <taxon>Euthyneura</taxon>
        <taxon>Panpulmonata</taxon>
        <taxon>Sacoglossa</taxon>
        <taxon>Placobranchoidea</taxon>
        <taxon>Plakobranchidae</taxon>
        <taxon>Plakobranchus</taxon>
    </lineage>
</organism>
<evidence type="ECO:0000313" key="2">
    <source>
        <dbReference type="Proteomes" id="UP000735302"/>
    </source>
</evidence>
<accession>A0AAV4CLG8</accession>
<dbReference type="EMBL" id="BLXT01006630">
    <property type="protein sequence ID" value="GFO32482.1"/>
    <property type="molecule type" value="Genomic_DNA"/>
</dbReference>
<keyword evidence="2" id="KW-1185">Reference proteome</keyword>
<sequence>MCSQAFQPSFGPERQRGLCRSQGGFAIHSATNAPVVVAVTSGCRFSAPKVCSFTTNSIIYKEFFIFRLTIYAITYGEIPIMPVTFSASSCMRTAVVPIAVDTFTLRGIPKMPGIINVIKNRVFPVKPMIEMFEKAVIDP</sequence>
<protein>
    <submittedName>
        <fullName evidence="1">Uncharacterized protein</fullName>
    </submittedName>
</protein>
<dbReference type="AlphaFoldDB" id="A0AAV4CLG8"/>
<gene>
    <name evidence="1" type="ORF">PoB_005898700</name>
</gene>
<proteinExistence type="predicted"/>
<evidence type="ECO:0000313" key="1">
    <source>
        <dbReference type="EMBL" id="GFO32482.1"/>
    </source>
</evidence>
<comment type="caution">
    <text evidence="1">The sequence shown here is derived from an EMBL/GenBank/DDBJ whole genome shotgun (WGS) entry which is preliminary data.</text>
</comment>
<dbReference type="Proteomes" id="UP000735302">
    <property type="component" value="Unassembled WGS sequence"/>
</dbReference>